<evidence type="ECO:0000259" key="2">
    <source>
        <dbReference type="PROSITE" id="PS50404"/>
    </source>
</evidence>
<dbReference type="SFLD" id="SFLDG01153">
    <property type="entry name" value="Main.4:_Theta-like"/>
    <property type="match status" value="1"/>
</dbReference>
<dbReference type="InterPro" id="IPR036249">
    <property type="entry name" value="Thioredoxin-like_sf"/>
</dbReference>
<comment type="subunit">
    <text evidence="1">Homodimer.</text>
</comment>
<keyword evidence="4" id="KW-0808">Transferase</keyword>
<evidence type="ECO:0000256" key="1">
    <source>
        <dbReference type="ARBA" id="ARBA00011738"/>
    </source>
</evidence>
<evidence type="ECO:0000259" key="3">
    <source>
        <dbReference type="PROSITE" id="PS50405"/>
    </source>
</evidence>
<dbReference type="AlphaFoldDB" id="A0A6J1SKI7"/>
<reference evidence="4" key="1">
    <citation type="submission" date="2021-07" db="EMBL/GenBank/DDBJ databases">
        <title>Differential regulation of antioxidant enzymes in Frankliniella occidentalis (Thysanoptera: Thripidae) exposed to thermal stress.</title>
        <authorList>
            <person name="Yuan J.-W."/>
            <person name="Zheng Y.-T."/>
            <person name="Chang Y.-W."/>
            <person name="Bai J."/>
            <person name="Qin J."/>
            <person name="Du Y.-Z."/>
        </authorList>
    </citation>
    <scope>NUCLEOTIDE SEQUENCE</scope>
</reference>
<dbReference type="PANTHER" id="PTHR43969">
    <property type="entry name" value="GLUTATHIONE S TRANSFERASE D10, ISOFORM A-RELATED"/>
    <property type="match status" value="1"/>
</dbReference>
<dbReference type="Pfam" id="PF13417">
    <property type="entry name" value="GST_N_3"/>
    <property type="match status" value="1"/>
</dbReference>
<dbReference type="InterPro" id="IPR004046">
    <property type="entry name" value="GST_C"/>
</dbReference>
<dbReference type="FunFam" id="3.40.30.10:FF:000034">
    <property type="entry name" value="glutathione S-transferase 1"/>
    <property type="match status" value="1"/>
</dbReference>
<sequence>MPVLHGFKGSPPCRAALLAGKAVGVDLELRVVNIMAGENRTPEYLEMNPRHTIPVLDDDGFYLSESRAIMCYLVDKYGADDDQLLPKDPQQRAGVLEKLMFDQDLWARVLGHYTFAWIFLGGEKDESKLQAVHDAFGFLDKYLESSDWVAGDNMTLADLALAVTVNQTETAFGYSLEPYPNITRWLETCKSDIPGFEDIEMDGLAVFRELTGK</sequence>
<feature type="domain" description="GST C-terminal" evidence="3">
    <location>
        <begin position="88"/>
        <end position="213"/>
    </location>
</feature>
<dbReference type="SFLD" id="SFLDG00358">
    <property type="entry name" value="Main_(cytGST)"/>
    <property type="match status" value="1"/>
</dbReference>
<dbReference type="CDD" id="cd03177">
    <property type="entry name" value="GST_C_Delta_Epsilon"/>
    <property type="match status" value="1"/>
</dbReference>
<name>A0A6J1SKI7_FRAOC</name>
<dbReference type="InterPro" id="IPR036282">
    <property type="entry name" value="Glutathione-S-Trfase_C_sf"/>
</dbReference>
<dbReference type="GO" id="GO:0004364">
    <property type="term" value="F:glutathione transferase activity"/>
    <property type="evidence" value="ECO:0007669"/>
    <property type="project" value="TreeGrafter"/>
</dbReference>
<keyword evidence="5" id="KW-1185">Reference proteome</keyword>
<dbReference type="CDD" id="cd03045">
    <property type="entry name" value="GST_N_Delta_Epsilon"/>
    <property type="match status" value="1"/>
</dbReference>
<dbReference type="FunFam" id="1.20.1050.10:FF:000007">
    <property type="entry name" value="Glutathione S-transferase 1-1"/>
    <property type="match status" value="1"/>
</dbReference>
<dbReference type="EMBL" id="MZ506883">
    <property type="protein sequence ID" value="QYB25816.1"/>
    <property type="molecule type" value="mRNA"/>
</dbReference>
<dbReference type="PANTHER" id="PTHR43969:SF2">
    <property type="entry name" value="GLUTATHIONE S TRANSFERASE D11, ISOFORM B"/>
    <property type="match status" value="1"/>
</dbReference>
<dbReference type="Gene3D" id="1.20.1050.10">
    <property type="match status" value="1"/>
</dbReference>
<dbReference type="RefSeq" id="XP_026281457.1">
    <property type="nucleotide sequence ID" value="XM_026425672.2"/>
</dbReference>
<dbReference type="Proteomes" id="UP000504606">
    <property type="component" value="Unplaced"/>
</dbReference>
<feature type="domain" description="GST N-terminal" evidence="2">
    <location>
        <begin position="1"/>
        <end position="81"/>
    </location>
</feature>
<dbReference type="OrthoDB" id="2309723at2759"/>
<protein>
    <submittedName>
        <fullName evidence="6">Glutathione S-transferase 1-1-like</fullName>
    </submittedName>
    <submittedName>
        <fullName evidence="4">Glutathione-S-transferase</fullName>
    </submittedName>
</protein>
<dbReference type="Pfam" id="PF00043">
    <property type="entry name" value="GST_C"/>
    <property type="match status" value="1"/>
</dbReference>
<proteinExistence type="evidence at transcript level"/>
<dbReference type="SFLD" id="SFLDS00019">
    <property type="entry name" value="Glutathione_Transferase_(cytos"/>
    <property type="match status" value="1"/>
</dbReference>
<dbReference type="SUPFAM" id="SSF52833">
    <property type="entry name" value="Thioredoxin-like"/>
    <property type="match status" value="1"/>
</dbReference>
<evidence type="ECO:0000313" key="6">
    <source>
        <dbReference type="RefSeq" id="XP_026281457.1"/>
    </source>
</evidence>
<dbReference type="PROSITE" id="PS50404">
    <property type="entry name" value="GST_NTER"/>
    <property type="match status" value="1"/>
</dbReference>
<accession>A0A6J1SKI7</accession>
<dbReference type="Gene3D" id="3.40.30.10">
    <property type="entry name" value="Glutaredoxin"/>
    <property type="match status" value="1"/>
</dbReference>
<evidence type="ECO:0000313" key="5">
    <source>
        <dbReference type="Proteomes" id="UP000504606"/>
    </source>
</evidence>
<reference evidence="6" key="2">
    <citation type="submission" date="2025-04" db="UniProtKB">
        <authorList>
            <consortium name="RefSeq"/>
        </authorList>
    </citation>
    <scope>IDENTIFICATION</scope>
    <source>
        <tissue evidence="6">Whole organism</tissue>
    </source>
</reference>
<dbReference type="InterPro" id="IPR004045">
    <property type="entry name" value="Glutathione_S-Trfase_N"/>
</dbReference>
<dbReference type="GO" id="GO:0006749">
    <property type="term" value="P:glutathione metabolic process"/>
    <property type="evidence" value="ECO:0007669"/>
    <property type="project" value="TreeGrafter"/>
</dbReference>
<gene>
    <name evidence="6" type="primary">LOC113208577</name>
</gene>
<dbReference type="InterPro" id="IPR010987">
    <property type="entry name" value="Glutathione-S-Trfase_C-like"/>
</dbReference>
<dbReference type="PROSITE" id="PS50405">
    <property type="entry name" value="GST_CTER"/>
    <property type="match status" value="1"/>
</dbReference>
<dbReference type="KEGG" id="foc:113208577"/>
<organism evidence="5 6">
    <name type="scientific">Frankliniella occidentalis</name>
    <name type="common">Western flower thrips</name>
    <name type="synonym">Euthrips occidentalis</name>
    <dbReference type="NCBI Taxonomy" id="133901"/>
    <lineage>
        <taxon>Eukaryota</taxon>
        <taxon>Metazoa</taxon>
        <taxon>Ecdysozoa</taxon>
        <taxon>Arthropoda</taxon>
        <taxon>Hexapoda</taxon>
        <taxon>Insecta</taxon>
        <taxon>Pterygota</taxon>
        <taxon>Neoptera</taxon>
        <taxon>Paraneoptera</taxon>
        <taxon>Thysanoptera</taxon>
        <taxon>Terebrantia</taxon>
        <taxon>Thripoidea</taxon>
        <taxon>Thripidae</taxon>
        <taxon>Frankliniella</taxon>
    </lineage>
</organism>
<dbReference type="GeneID" id="113208577"/>
<dbReference type="InterPro" id="IPR040079">
    <property type="entry name" value="Glutathione_S-Trfase"/>
</dbReference>
<dbReference type="SUPFAM" id="SSF47616">
    <property type="entry name" value="GST C-terminal domain-like"/>
    <property type="match status" value="1"/>
</dbReference>
<evidence type="ECO:0000313" key="4">
    <source>
        <dbReference type="EMBL" id="QYB25816.1"/>
    </source>
</evidence>